<proteinExistence type="predicted"/>
<dbReference type="Gene3D" id="2.80.10.50">
    <property type="match status" value="1"/>
</dbReference>
<evidence type="ECO:0000256" key="1">
    <source>
        <dbReference type="SAM" id="MobiDB-lite"/>
    </source>
</evidence>
<dbReference type="RefSeq" id="WP_189931467.1">
    <property type="nucleotide sequence ID" value="NZ_BNCD01000006.1"/>
</dbReference>
<comment type="caution">
    <text evidence="3">The sequence shown here is derived from an EMBL/GenBank/DDBJ whole genome shotgun (WGS) entry which is preliminary data.</text>
</comment>
<accession>A0A919G5T2</accession>
<dbReference type="Proteomes" id="UP000603708">
    <property type="component" value="Unassembled WGS sequence"/>
</dbReference>
<dbReference type="AlphaFoldDB" id="A0A919G5T2"/>
<dbReference type="PROSITE" id="PS50231">
    <property type="entry name" value="RICIN_B_LECTIN"/>
    <property type="match status" value="1"/>
</dbReference>
<sequence length="313" mass="35658">MLAQLRPDRTRRTTRVRYSAYRRYPAFIAAGLLILTSPVVGLQGEPTASAPLPYGPDTCRPGLVWREATPQDHVCVNPDVRRFTRIQTQEGEQHRDPQDRTYGPDTCRPNFVWREATPDDHTCVAPQVREAKIRENIEASRNWEATNSKTPGRYDTSPFVRPDEVAAIRSAYSGRDDLVIEAQPGRPLHRRSATVQKRGYEDIKRFRFVRRGNAAAYQNAFQIMNIQTGLCLSVAGGRTGNGDRVLSGACNWHPSQTWYLQRRDDDRWQIRAMHSEKCLDAHNPALDVPPEGTYLQQWDCLGGKNQAWLYPSL</sequence>
<protein>
    <recommendedName>
        <fullName evidence="2">Ricin B lectin domain-containing protein</fullName>
    </recommendedName>
</protein>
<dbReference type="EMBL" id="BNCD01000006">
    <property type="protein sequence ID" value="GHH77835.1"/>
    <property type="molecule type" value="Genomic_DNA"/>
</dbReference>
<evidence type="ECO:0000313" key="4">
    <source>
        <dbReference type="Proteomes" id="UP000603708"/>
    </source>
</evidence>
<evidence type="ECO:0000259" key="2">
    <source>
        <dbReference type="Pfam" id="PF14200"/>
    </source>
</evidence>
<name>A0A919G5T2_9ACTN</name>
<dbReference type="CDD" id="cd00161">
    <property type="entry name" value="beta-trefoil_Ricin-like"/>
    <property type="match status" value="1"/>
</dbReference>
<feature type="region of interest" description="Disordered" evidence="1">
    <location>
        <begin position="86"/>
        <end position="105"/>
    </location>
</feature>
<dbReference type="InterPro" id="IPR000772">
    <property type="entry name" value="Ricin_B_lectin"/>
</dbReference>
<keyword evidence="4" id="KW-1185">Reference proteome</keyword>
<feature type="domain" description="Ricin B lectin" evidence="2">
    <location>
        <begin position="218"/>
        <end position="282"/>
    </location>
</feature>
<dbReference type="Pfam" id="PF14200">
    <property type="entry name" value="RicinB_lectin_2"/>
    <property type="match status" value="1"/>
</dbReference>
<reference evidence="3" key="2">
    <citation type="submission" date="2020-09" db="EMBL/GenBank/DDBJ databases">
        <authorList>
            <person name="Sun Q."/>
            <person name="Ohkuma M."/>
        </authorList>
    </citation>
    <scope>NUCLEOTIDE SEQUENCE</scope>
    <source>
        <strain evidence="3">JCM 5069</strain>
    </source>
</reference>
<dbReference type="SUPFAM" id="SSF50370">
    <property type="entry name" value="Ricin B-like lectins"/>
    <property type="match status" value="1"/>
</dbReference>
<organism evidence="3 4">
    <name type="scientific">Streptomyces sulfonofaciens</name>
    <dbReference type="NCBI Taxonomy" id="68272"/>
    <lineage>
        <taxon>Bacteria</taxon>
        <taxon>Bacillati</taxon>
        <taxon>Actinomycetota</taxon>
        <taxon>Actinomycetes</taxon>
        <taxon>Kitasatosporales</taxon>
        <taxon>Streptomycetaceae</taxon>
        <taxon>Streptomyces</taxon>
    </lineage>
</organism>
<reference evidence="3" key="1">
    <citation type="journal article" date="2014" name="Int. J. Syst. Evol. Microbiol.">
        <title>Complete genome sequence of Corynebacterium casei LMG S-19264T (=DSM 44701T), isolated from a smear-ripened cheese.</title>
        <authorList>
            <consortium name="US DOE Joint Genome Institute (JGI-PGF)"/>
            <person name="Walter F."/>
            <person name="Albersmeier A."/>
            <person name="Kalinowski J."/>
            <person name="Ruckert C."/>
        </authorList>
    </citation>
    <scope>NUCLEOTIDE SEQUENCE</scope>
    <source>
        <strain evidence="3">JCM 5069</strain>
    </source>
</reference>
<dbReference type="InterPro" id="IPR035992">
    <property type="entry name" value="Ricin_B-like_lectins"/>
</dbReference>
<evidence type="ECO:0000313" key="3">
    <source>
        <dbReference type="EMBL" id="GHH77835.1"/>
    </source>
</evidence>
<gene>
    <name evidence="3" type="ORF">GCM10018793_26880</name>
</gene>